<dbReference type="PRINTS" id="PR00344">
    <property type="entry name" value="BCTRLSENSOR"/>
</dbReference>
<evidence type="ECO:0000256" key="3">
    <source>
        <dbReference type="ARBA" id="ARBA00022553"/>
    </source>
</evidence>
<dbReference type="GO" id="GO:0043565">
    <property type="term" value="F:sequence-specific DNA binding"/>
    <property type="evidence" value="ECO:0007669"/>
    <property type="project" value="InterPro"/>
</dbReference>
<dbReference type="InterPro" id="IPR009057">
    <property type="entry name" value="Homeodomain-like_sf"/>
</dbReference>
<dbReference type="Gene3D" id="3.30.565.10">
    <property type="entry name" value="Histidine kinase-like ATPase, C-terminal domain"/>
    <property type="match status" value="1"/>
</dbReference>
<dbReference type="PROSITE" id="PS50109">
    <property type="entry name" value="HIS_KIN"/>
    <property type="match status" value="1"/>
</dbReference>
<accession>A0A9D7SAD4</accession>
<evidence type="ECO:0000256" key="4">
    <source>
        <dbReference type="ARBA" id="ARBA00022679"/>
    </source>
</evidence>
<gene>
    <name evidence="13" type="ORF">IPO85_15920</name>
</gene>
<evidence type="ECO:0000256" key="9">
    <source>
        <dbReference type="SAM" id="Phobius"/>
    </source>
</evidence>
<evidence type="ECO:0000256" key="7">
    <source>
        <dbReference type="ARBA" id="ARBA00023163"/>
    </source>
</evidence>
<dbReference type="Pfam" id="PF00072">
    <property type="entry name" value="Response_reg"/>
    <property type="match status" value="1"/>
</dbReference>
<dbReference type="FunFam" id="3.30.565.10:FF:000006">
    <property type="entry name" value="Sensor histidine kinase WalK"/>
    <property type="match status" value="1"/>
</dbReference>
<dbReference type="GO" id="GO:0000155">
    <property type="term" value="F:phosphorelay sensor kinase activity"/>
    <property type="evidence" value="ECO:0007669"/>
    <property type="project" value="InterPro"/>
</dbReference>
<dbReference type="SMART" id="SM00342">
    <property type="entry name" value="HTH_ARAC"/>
    <property type="match status" value="1"/>
</dbReference>
<evidence type="ECO:0000256" key="6">
    <source>
        <dbReference type="ARBA" id="ARBA00023015"/>
    </source>
</evidence>
<dbReference type="InterPro" id="IPR004358">
    <property type="entry name" value="Sig_transdc_His_kin-like_C"/>
</dbReference>
<dbReference type="Gene3D" id="2.130.10.10">
    <property type="entry name" value="YVTN repeat-like/Quinoprotein amine dehydrogenase"/>
    <property type="match status" value="4"/>
</dbReference>
<dbReference type="InterPro" id="IPR036890">
    <property type="entry name" value="HATPase_C_sf"/>
</dbReference>
<feature type="domain" description="Response regulatory" evidence="12">
    <location>
        <begin position="1109"/>
        <end position="1224"/>
    </location>
</feature>
<evidence type="ECO:0000256" key="1">
    <source>
        <dbReference type="ARBA" id="ARBA00000085"/>
    </source>
</evidence>
<evidence type="ECO:0000256" key="5">
    <source>
        <dbReference type="ARBA" id="ARBA00022777"/>
    </source>
</evidence>
<evidence type="ECO:0000259" key="11">
    <source>
        <dbReference type="PROSITE" id="PS50109"/>
    </source>
</evidence>
<dbReference type="SUPFAM" id="SSF47384">
    <property type="entry name" value="Homodimeric domain of signal transducing histidine kinase"/>
    <property type="match status" value="1"/>
</dbReference>
<dbReference type="PROSITE" id="PS01124">
    <property type="entry name" value="HTH_ARAC_FAMILY_2"/>
    <property type="match status" value="1"/>
</dbReference>
<dbReference type="InterPro" id="IPR015943">
    <property type="entry name" value="WD40/YVTN_repeat-like_dom_sf"/>
</dbReference>
<dbReference type="Pfam" id="PF07495">
    <property type="entry name" value="Y_Y_Y"/>
    <property type="match status" value="1"/>
</dbReference>
<evidence type="ECO:0000313" key="14">
    <source>
        <dbReference type="Proteomes" id="UP000808349"/>
    </source>
</evidence>
<evidence type="ECO:0000256" key="2">
    <source>
        <dbReference type="ARBA" id="ARBA00012438"/>
    </source>
</evidence>
<feature type="transmembrane region" description="Helical" evidence="9">
    <location>
        <begin position="798"/>
        <end position="820"/>
    </location>
</feature>
<keyword evidence="7" id="KW-0804">Transcription</keyword>
<organism evidence="13 14">
    <name type="scientific">Candidatus Defluviibacterium haderslevense</name>
    <dbReference type="NCBI Taxonomy" id="2981993"/>
    <lineage>
        <taxon>Bacteria</taxon>
        <taxon>Pseudomonadati</taxon>
        <taxon>Bacteroidota</taxon>
        <taxon>Saprospiria</taxon>
        <taxon>Saprospirales</taxon>
        <taxon>Saprospiraceae</taxon>
        <taxon>Candidatus Defluviibacterium</taxon>
    </lineage>
</organism>
<dbReference type="Pfam" id="PF00512">
    <property type="entry name" value="HisKA"/>
    <property type="match status" value="1"/>
</dbReference>
<comment type="caution">
    <text evidence="13">The sequence shown here is derived from an EMBL/GenBank/DDBJ whole genome shotgun (WGS) entry which is preliminary data.</text>
</comment>
<keyword evidence="9" id="KW-1133">Transmembrane helix</keyword>
<dbReference type="InterPro" id="IPR013783">
    <property type="entry name" value="Ig-like_fold"/>
</dbReference>
<dbReference type="Gene3D" id="3.40.50.2300">
    <property type="match status" value="1"/>
</dbReference>
<proteinExistence type="predicted"/>
<dbReference type="InterPro" id="IPR003594">
    <property type="entry name" value="HATPase_dom"/>
</dbReference>
<dbReference type="PANTHER" id="PTHR43547">
    <property type="entry name" value="TWO-COMPONENT HISTIDINE KINASE"/>
    <property type="match status" value="1"/>
</dbReference>
<dbReference type="Gene3D" id="1.10.10.60">
    <property type="entry name" value="Homeodomain-like"/>
    <property type="match status" value="1"/>
</dbReference>
<dbReference type="PROSITE" id="PS50110">
    <property type="entry name" value="RESPONSE_REGULATORY"/>
    <property type="match status" value="1"/>
</dbReference>
<dbReference type="EC" id="2.7.13.3" evidence="2"/>
<dbReference type="PANTHER" id="PTHR43547:SF2">
    <property type="entry name" value="HYBRID SIGNAL TRANSDUCTION HISTIDINE KINASE C"/>
    <property type="match status" value="1"/>
</dbReference>
<keyword evidence="3 8" id="KW-0597">Phosphoprotein</keyword>
<dbReference type="InterPro" id="IPR011123">
    <property type="entry name" value="Y_Y_Y"/>
</dbReference>
<dbReference type="GO" id="GO:0003700">
    <property type="term" value="F:DNA-binding transcription factor activity"/>
    <property type="evidence" value="ECO:0007669"/>
    <property type="project" value="InterPro"/>
</dbReference>
<keyword evidence="4" id="KW-0808">Transferase</keyword>
<sequence length="1357" mass="154600">MKRILKQTISIYSDRGRSNVFYKNLKTIFREVLLVYFLFFNYLFSSGQSNIKIDQISVNNGLSQGLILDIIQSRDGFIWIGTKDGLNRYDGIRFEVYTPDPFNPFAISDSEIRLLFEDGRGLIWVVFKDGMDVLDPVRGLFFHVNHKGENIYYDHINSIIETVDGSIWFSDQYWLWKINIQNDLLSKAIEQGEAHIEPNFMLIPIENVNSESDEKLVIHSLFLSLGKKLLLCSSQGLLRLDPVSQKLYPELPLAGFSIYRMAENKDGDWLLQGSRLNGKPVWIWKTADKVSYREDQLVGIESPDFVFDDTGCFWTNRDKIIQKWKPSEFIANGKPDLEFLYHQNNDAFGFNDFLKDKSNLIWIGTSGYGTLKINEKGNKFKTVLPGTAHRMLKEDPQGFLYISGVPEKKFFSTAFDRSLPNSDVSIASDNKYEDFAFDTAGNIWQLNKSKSIVYSKDALTKKVRSYPSKGIALLFDRNGKLLIVNEKGLERFDCGKETIEYFPFEKPQKQLSENSHFMYEDHDGIVWIFGFEGLTKATPTQSGYLYKQYLNNPSDRSSLSINTVLSVADDPCEPNRYLWVGTKNGGLNRLDKHTGEFRQFNKGQGLPDNVVYAILAEDKGKPFIWLSTNKGLCRFDVRSETTKNFTVEDGLQANEFNSPSYLKTHDGTMIFGGVNGLTVFHPDSLRFNDHVPLIHIVGFQVNNKKYVISDKSSISLAHDQNLISFEFAALEFTNPEQNQYRYQLVGVDNEWVSLGNKNSVQFANLAPGTYNFKVDGSNNDGTWSSHPAELKFIIRPPWFASFWAYLVYIALGAGAVVLYYRFRLRQRLKLQETLRLKEMDEFKSRFFTNITHEFRTPLTVILGMSEQLVNDVKDQNQIKKIGLIKRNGDNLLRLINQILDLSKLESNTLKLNYIHGDVLAYLKYIVESLHSLANAQNLLLRVESDQVKIEMDYDPERILQIAYNLLSNAIKFTPSGGKIILKADLNGSWLHLSISDTGVGILEDEIPFLFERFFQAKNQEHTKSGGSGIGLSLVNELVRAMGGFINVESKIGVGSKISIRLPITNKGNKDSSLVIQTLDLNKVLHPNLELANKNINDSDNDSDKSLFSQILLIEDNPDVVEYLTACLQTKFQLDFAFNGQAGIDKALETIPDIIISDVMMPIKDGFDVLEKLKLDEKTSHIPIILLTAKADIQSRLTGLRKGADAYLSKPFHQEELIVTVENLLASRRLLQAKFQQNSWLKSEVKEIISEDIEDVFIQKFRAVVEKNLSDTDFEMPQLERALSMSRSQIYRKIKALTDKSPSLLIRSIRLHHGRKLLLTTQLSVSEIAYQVGYSAVNNFSDSYLEEFGERPMKTRGS</sequence>
<protein>
    <recommendedName>
        <fullName evidence="2">histidine kinase</fullName>
        <ecNumber evidence="2">2.7.13.3</ecNumber>
    </recommendedName>
</protein>
<evidence type="ECO:0000256" key="8">
    <source>
        <dbReference type="PROSITE-ProRule" id="PRU00169"/>
    </source>
</evidence>
<dbReference type="InterPro" id="IPR005467">
    <property type="entry name" value="His_kinase_dom"/>
</dbReference>
<comment type="catalytic activity">
    <reaction evidence="1">
        <text>ATP + protein L-histidine = ADP + protein N-phospho-L-histidine.</text>
        <dbReference type="EC" id="2.7.13.3"/>
    </reaction>
</comment>
<evidence type="ECO:0000259" key="10">
    <source>
        <dbReference type="PROSITE" id="PS01124"/>
    </source>
</evidence>
<keyword evidence="9" id="KW-0472">Membrane</keyword>
<feature type="modified residue" description="4-aspartylphosphate" evidence="8">
    <location>
        <position position="1157"/>
    </location>
</feature>
<feature type="domain" description="Histidine kinase" evidence="11">
    <location>
        <begin position="849"/>
        <end position="1065"/>
    </location>
</feature>
<dbReference type="InterPro" id="IPR001789">
    <property type="entry name" value="Sig_transdc_resp-reg_receiver"/>
</dbReference>
<dbReference type="SMART" id="SM00388">
    <property type="entry name" value="HisKA"/>
    <property type="match status" value="1"/>
</dbReference>
<dbReference type="SUPFAM" id="SSF55874">
    <property type="entry name" value="ATPase domain of HSP90 chaperone/DNA topoisomerase II/histidine kinase"/>
    <property type="match status" value="1"/>
</dbReference>
<reference evidence="13 14" key="1">
    <citation type="submission" date="2020-10" db="EMBL/GenBank/DDBJ databases">
        <title>Connecting structure to function with the recovery of over 1000 high-quality activated sludge metagenome-assembled genomes encoding full-length rRNA genes using long-read sequencing.</title>
        <authorList>
            <person name="Singleton C.M."/>
            <person name="Petriglieri F."/>
            <person name="Kristensen J.M."/>
            <person name="Kirkegaard R.H."/>
            <person name="Michaelsen T.Y."/>
            <person name="Andersen M.H."/>
            <person name="Karst S.M."/>
            <person name="Dueholm M.S."/>
            <person name="Nielsen P.H."/>
            <person name="Albertsen M."/>
        </authorList>
    </citation>
    <scope>NUCLEOTIDE SEQUENCE [LARGE SCALE GENOMIC DNA]</scope>
    <source>
        <strain evidence="13">Ribe_18-Q3-R11-54_BAT3C.373</strain>
    </source>
</reference>
<dbReference type="EMBL" id="JADKFW010000014">
    <property type="protein sequence ID" value="MBK9718965.1"/>
    <property type="molecule type" value="Genomic_DNA"/>
</dbReference>
<dbReference type="InterPro" id="IPR003661">
    <property type="entry name" value="HisK_dim/P_dom"/>
</dbReference>
<name>A0A9D7SAD4_9BACT</name>
<dbReference type="CDD" id="cd00082">
    <property type="entry name" value="HisKA"/>
    <property type="match status" value="1"/>
</dbReference>
<dbReference type="Gene3D" id="1.10.287.130">
    <property type="match status" value="1"/>
</dbReference>
<dbReference type="SMART" id="SM00448">
    <property type="entry name" value="REC"/>
    <property type="match status" value="1"/>
</dbReference>
<dbReference type="Pfam" id="PF12833">
    <property type="entry name" value="HTH_18"/>
    <property type="match status" value="1"/>
</dbReference>
<dbReference type="SMART" id="SM00387">
    <property type="entry name" value="HATPase_c"/>
    <property type="match status" value="1"/>
</dbReference>
<dbReference type="Proteomes" id="UP000808349">
    <property type="component" value="Unassembled WGS sequence"/>
</dbReference>
<feature type="domain" description="HTH araC/xylS-type" evidence="10">
    <location>
        <begin position="1258"/>
        <end position="1357"/>
    </location>
</feature>
<dbReference type="InterPro" id="IPR018060">
    <property type="entry name" value="HTH_AraC"/>
</dbReference>
<dbReference type="InterPro" id="IPR011006">
    <property type="entry name" value="CheY-like_superfamily"/>
</dbReference>
<evidence type="ECO:0000313" key="13">
    <source>
        <dbReference type="EMBL" id="MBK9718965.1"/>
    </source>
</evidence>
<dbReference type="SUPFAM" id="SSF101898">
    <property type="entry name" value="NHL repeat"/>
    <property type="match status" value="1"/>
</dbReference>
<dbReference type="Gene3D" id="2.60.40.10">
    <property type="entry name" value="Immunoglobulins"/>
    <property type="match status" value="1"/>
</dbReference>
<dbReference type="Pfam" id="PF02518">
    <property type="entry name" value="HATPase_c"/>
    <property type="match status" value="1"/>
</dbReference>
<evidence type="ECO:0000259" key="12">
    <source>
        <dbReference type="PROSITE" id="PS50110"/>
    </source>
</evidence>
<keyword evidence="9" id="KW-0812">Transmembrane</keyword>
<dbReference type="InterPro" id="IPR011047">
    <property type="entry name" value="Quinoprotein_ADH-like_sf"/>
</dbReference>
<dbReference type="SUPFAM" id="SSF52172">
    <property type="entry name" value="CheY-like"/>
    <property type="match status" value="1"/>
</dbReference>
<keyword evidence="6" id="KW-0805">Transcription regulation</keyword>
<dbReference type="SUPFAM" id="SSF46689">
    <property type="entry name" value="Homeodomain-like"/>
    <property type="match status" value="1"/>
</dbReference>
<dbReference type="SUPFAM" id="SSF50998">
    <property type="entry name" value="Quinoprotein alcohol dehydrogenase-like"/>
    <property type="match status" value="1"/>
</dbReference>
<keyword evidence="5" id="KW-0418">Kinase</keyword>
<dbReference type="InterPro" id="IPR036097">
    <property type="entry name" value="HisK_dim/P_sf"/>
</dbReference>